<dbReference type="PANTHER" id="PTHR45641">
    <property type="entry name" value="TETRATRICOPEPTIDE REPEAT PROTEIN (AFU_ORTHOLOGUE AFUA_6G03870)"/>
    <property type="match status" value="1"/>
</dbReference>
<dbReference type="SUPFAM" id="SSF52540">
    <property type="entry name" value="P-loop containing nucleoside triphosphate hydrolases"/>
    <property type="match status" value="1"/>
</dbReference>
<keyword evidence="1" id="KW-0677">Repeat</keyword>
<dbReference type="InterPro" id="IPR019734">
    <property type="entry name" value="TPR_rpt"/>
</dbReference>
<feature type="repeat" description="TPR" evidence="3">
    <location>
        <begin position="1050"/>
        <end position="1083"/>
    </location>
</feature>
<proteinExistence type="predicted"/>
<dbReference type="Pfam" id="PF13424">
    <property type="entry name" value="TPR_12"/>
    <property type="match status" value="4"/>
</dbReference>
<organism evidence="5 6">
    <name type="scientific">Stentor coeruleus</name>
    <dbReference type="NCBI Taxonomy" id="5963"/>
    <lineage>
        <taxon>Eukaryota</taxon>
        <taxon>Sar</taxon>
        <taxon>Alveolata</taxon>
        <taxon>Ciliophora</taxon>
        <taxon>Postciliodesmatophora</taxon>
        <taxon>Heterotrichea</taxon>
        <taxon>Heterotrichida</taxon>
        <taxon>Stentoridae</taxon>
        <taxon>Stentor</taxon>
    </lineage>
</organism>
<feature type="repeat" description="TPR" evidence="3">
    <location>
        <begin position="840"/>
        <end position="873"/>
    </location>
</feature>
<dbReference type="GO" id="GO:0043531">
    <property type="term" value="F:ADP binding"/>
    <property type="evidence" value="ECO:0007669"/>
    <property type="project" value="InterPro"/>
</dbReference>
<evidence type="ECO:0000256" key="3">
    <source>
        <dbReference type="PROSITE-ProRule" id="PRU00339"/>
    </source>
</evidence>
<dbReference type="Proteomes" id="UP000187209">
    <property type="component" value="Unassembled WGS sequence"/>
</dbReference>
<dbReference type="Gene3D" id="1.25.40.10">
    <property type="entry name" value="Tetratricopeptide repeat domain"/>
    <property type="match status" value="3"/>
</dbReference>
<keyword evidence="6" id="KW-1185">Reference proteome</keyword>
<gene>
    <name evidence="5" type="ORF">SteCoe_16274</name>
</gene>
<sequence>MKILPEISLELVLEKRYTVKIACVGHAIKTYSKDLQSFREWSGPIIGLSINMLAWLKEKSTWAISRFSINPKTLEVMFLTGLKGGGVRTSKNKALIMIKQIETDPDILIELKENQKKAMELAKSISESMGEMTIEMSQVSSLGKLSPFKCFSPYTIAMKLFENFDATQCWTEYAYSEERAAIALIARKFLMVFFIKNEEVKFLSKLEKNELLARFDKVINIIELNEKQNPELCTLVEVQIMKKLINNANDTQKWWRTALLESKDILVAAIGLKNFDPTAALKKSIEYFEKIKNKVQGSFHRYAFQFEIIEKQFTTDAELKDQIQGLIITELEKVNQLKWQEVHILLDFFENCVKQEKISEEFILRVIVSYIQNLRENKAWQVREKVVNLLRSLGGHWNQEISQESKKIYEIMKLNETDMKVKKILSFSLRNLVKITAPNERAKTIDFISNKKDSTDLIIGREDAIQEIDKRLKIKNILAITGMGGIGKTSVALKYADDYRSDYQVIWIINGDNIEADLIYLAVKLGIPKDNDTLENFKTELSSQKIKQSMLLVFDNLEENTQIKDYYVMSENIKYLITSRNTGWENIIELGPLSYDQSEDYLTSRLLEQKESKESIKALAQRMDGYALGLRQSVASIKKNKFTINEYLEFIEDLSADETICKTLESIVQKFTSEALNALELLSYFQPQDIPEEIIKSILVEKYGVREWLRVRSQLIGCYIINKSSEGYWNVHRIIMDFIQGKNKGEMKDLLVQYYYKNPIDCNNIYSNKSGTEKVKIMINHRRVFTKKLELNSNEEIEICLNANEANFEIQMNFKETEIFLEEIINKKNQISKDEKKSTADIWYQAGVMYQKLCKYEKSEEFYKKCLEIREQILPPLHTHLAIIYTSMGSLYFDKLDYIQSEKFHTKCLEIMEQTLPPFHPQLAGIYMGMGNLYTKKKDFIKSDKFYTKCLEIQKQTLPPLHPQLAALYLNMGNLYCDMINYMKSEEFYTKCLEIQKQILPPLHPDLATLYMSMGILYNDKGDYMKSQEFYMKCLEIQEQILPPLHPSLAKIYMNMGIFYNDKKDYMKSEEFYTKCLEIQKQILPPLHPQIAGIYMNIGKLYADKADYMKSEEFCTKCLEIQEQILPPLHPDLTITYENLGILNGINGDYMKSEEFYKKCIEIREQILPPSHPDLSKVYIKMAQLYEYCGNFLKSEEFYMKHYKIELSKNNE</sequence>
<evidence type="ECO:0000259" key="4">
    <source>
        <dbReference type="Pfam" id="PF00931"/>
    </source>
</evidence>
<dbReference type="InterPro" id="IPR027417">
    <property type="entry name" value="P-loop_NTPase"/>
</dbReference>
<name>A0A1R2C1T0_9CILI</name>
<dbReference type="Pfam" id="PF00931">
    <property type="entry name" value="NB-ARC"/>
    <property type="match status" value="1"/>
</dbReference>
<protein>
    <recommendedName>
        <fullName evidence="4">NB-ARC domain-containing protein</fullName>
    </recommendedName>
</protein>
<accession>A0A1R2C1T0</accession>
<evidence type="ECO:0000256" key="2">
    <source>
        <dbReference type="ARBA" id="ARBA00022803"/>
    </source>
</evidence>
<dbReference type="Gene3D" id="3.40.50.300">
    <property type="entry name" value="P-loop containing nucleotide triphosphate hydrolases"/>
    <property type="match status" value="1"/>
</dbReference>
<feature type="repeat" description="TPR" evidence="3">
    <location>
        <begin position="924"/>
        <end position="957"/>
    </location>
</feature>
<evidence type="ECO:0000256" key="1">
    <source>
        <dbReference type="ARBA" id="ARBA00022737"/>
    </source>
</evidence>
<dbReference type="Pfam" id="PF13181">
    <property type="entry name" value="TPR_8"/>
    <property type="match status" value="1"/>
</dbReference>
<feature type="repeat" description="TPR" evidence="3">
    <location>
        <begin position="1008"/>
        <end position="1041"/>
    </location>
</feature>
<dbReference type="AlphaFoldDB" id="A0A1R2C1T0"/>
<feature type="repeat" description="TPR" evidence="3">
    <location>
        <begin position="966"/>
        <end position="999"/>
    </location>
</feature>
<dbReference type="SMART" id="SM00028">
    <property type="entry name" value="TPR"/>
    <property type="match status" value="9"/>
</dbReference>
<dbReference type="InterPro" id="IPR011990">
    <property type="entry name" value="TPR-like_helical_dom_sf"/>
</dbReference>
<evidence type="ECO:0000313" key="6">
    <source>
        <dbReference type="Proteomes" id="UP000187209"/>
    </source>
</evidence>
<comment type="caution">
    <text evidence="5">The sequence shown here is derived from an EMBL/GenBank/DDBJ whole genome shotgun (WGS) entry which is preliminary data.</text>
</comment>
<dbReference type="SUPFAM" id="SSF81901">
    <property type="entry name" value="HCP-like"/>
    <property type="match status" value="1"/>
</dbReference>
<reference evidence="5 6" key="1">
    <citation type="submission" date="2016-11" db="EMBL/GenBank/DDBJ databases">
        <title>The macronuclear genome of Stentor coeruleus: a giant cell with tiny introns.</title>
        <authorList>
            <person name="Slabodnick M."/>
            <person name="Ruby J.G."/>
            <person name="Reiff S.B."/>
            <person name="Swart E.C."/>
            <person name="Gosai S."/>
            <person name="Prabakaran S."/>
            <person name="Witkowska E."/>
            <person name="Larue G.E."/>
            <person name="Fisher S."/>
            <person name="Freeman R.M."/>
            <person name="Gunawardena J."/>
            <person name="Chu W."/>
            <person name="Stover N.A."/>
            <person name="Gregory B.D."/>
            <person name="Nowacki M."/>
            <person name="Derisi J."/>
            <person name="Roy S.W."/>
            <person name="Marshall W.F."/>
            <person name="Sood P."/>
        </authorList>
    </citation>
    <scope>NUCLEOTIDE SEQUENCE [LARGE SCALE GENOMIC DNA]</scope>
    <source>
        <strain evidence="5">WM001</strain>
    </source>
</reference>
<evidence type="ECO:0000313" key="5">
    <source>
        <dbReference type="EMBL" id="OMJ82940.1"/>
    </source>
</evidence>
<feature type="domain" description="NB-ARC" evidence="4">
    <location>
        <begin position="463"/>
        <end position="583"/>
    </location>
</feature>
<keyword evidence="2 3" id="KW-0802">TPR repeat</keyword>
<dbReference type="OrthoDB" id="381520at2759"/>
<dbReference type="PROSITE" id="PS50005">
    <property type="entry name" value="TPR"/>
    <property type="match status" value="5"/>
</dbReference>
<dbReference type="PANTHER" id="PTHR45641:SF19">
    <property type="entry name" value="NEPHROCYSTIN-3"/>
    <property type="match status" value="1"/>
</dbReference>
<dbReference type="EMBL" id="MPUH01000322">
    <property type="protein sequence ID" value="OMJ82940.1"/>
    <property type="molecule type" value="Genomic_DNA"/>
</dbReference>
<dbReference type="InterPro" id="IPR002182">
    <property type="entry name" value="NB-ARC"/>
</dbReference>